<dbReference type="GO" id="GO:0000049">
    <property type="term" value="F:tRNA binding"/>
    <property type="evidence" value="ECO:0007669"/>
    <property type="project" value="InterPro"/>
</dbReference>
<dbReference type="PANTHER" id="PTHR20882:SF14">
    <property type="entry name" value="CYTOPLASMIC TRNA 2-THIOLATION PROTEIN 2"/>
    <property type="match status" value="1"/>
</dbReference>
<keyword evidence="2 3" id="KW-0819">tRNA processing</keyword>
<dbReference type="PANTHER" id="PTHR20882">
    <property type="entry name" value="CYTOPLASMIC TRNA 2-THIOLATION PROTEIN 2"/>
    <property type="match status" value="1"/>
</dbReference>
<reference evidence="4" key="1">
    <citation type="journal article" date="2020" name="Stud. Mycol.">
        <title>101 Dothideomycetes genomes: a test case for predicting lifestyles and emergence of pathogens.</title>
        <authorList>
            <person name="Haridas S."/>
            <person name="Albert R."/>
            <person name="Binder M."/>
            <person name="Bloem J."/>
            <person name="Labutti K."/>
            <person name="Salamov A."/>
            <person name="Andreopoulos B."/>
            <person name="Baker S."/>
            <person name="Barry K."/>
            <person name="Bills G."/>
            <person name="Bluhm B."/>
            <person name="Cannon C."/>
            <person name="Castanera R."/>
            <person name="Culley D."/>
            <person name="Daum C."/>
            <person name="Ezra D."/>
            <person name="Gonzalez J."/>
            <person name="Henrissat B."/>
            <person name="Kuo A."/>
            <person name="Liang C."/>
            <person name="Lipzen A."/>
            <person name="Lutzoni F."/>
            <person name="Magnuson J."/>
            <person name="Mondo S."/>
            <person name="Nolan M."/>
            <person name="Ohm R."/>
            <person name="Pangilinan J."/>
            <person name="Park H.-J."/>
            <person name="Ramirez L."/>
            <person name="Alfaro M."/>
            <person name="Sun H."/>
            <person name="Tritt A."/>
            <person name="Yoshinaga Y."/>
            <person name="Zwiers L.-H."/>
            <person name="Turgeon B."/>
            <person name="Goodwin S."/>
            <person name="Spatafora J."/>
            <person name="Crous P."/>
            <person name="Grigoriev I."/>
        </authorList>
    </citation>
    <scope>NUCLEOTIDE SEQUENCE</scope>
    <source>
        <strain evidence="4">CBS 116435</strain>
    </source>
</reference>
<gene>
    <name evidence="3" type="primary">NCS2</name>
    <name evidence="3" type="synonym">CTU2</name>
    <name evidence="4" type="ORF">K431DRAFT_340354</name>
</gene>
<comment type="caution">
    <text evidence="4">The sequence shown here is derived from an EMBL/GenBank/DDBJ whole genome shotgun (WGS) entry which is preliminary data.</text>
</comment>
<accession>A0A9P4ULT9</accession>
<dbReference type="GO" id="GO:0016783">
    <property type="term" value="F:sulfurtransferase activity"/>
    <property type="evidence" value="ECO:0007669"/>
    <property type="project" value="TreeGrafter"/>
</dbReference>
<sequence>MPGRRVVDVDKSLCRRCQVAQPSITVRTEPLCAACFGKYVQSKVVKRMESFRVRNAEVGKEPILLLPLSFGSCSLTLLHILSSRLKNQIERTGRPGFKLHILHVEPNDLVVRLKSLYPEHEYSVKPLHDIASNTAITDLVSSDQSSEILEDLFTQAPTASSKADLLDILLRRFVTSQAASLNCEAILWADSTTGLAERTLSETAKGRGSSLAWIGADGASTYGSNTYYPLKDLLRHEIKAYVQYEGRPLTELLVEEPPKTLSVSAKNTTIDDLMQHFFRSVEQEYPSIVANVVKTSSKLEQKYLGELASSCELCTMPLGGNSPAKSRLCYGCIRTLNQATS</sequence>
<comment type="similarity">
    <text evidence="3">Belongs to the CTU2/NCS2 family.</text>
</comment>
<dbReference type="HAMAP" id="MF_03054">
    <property type="entry name" value="CTU2"/>
    <property type="match status" value="1"/>
</dbReference>
<dbReference type="GO" id="GO:0005829">
    <property type="term" value="C:cytosol"/>
    <property type="evidence" value="ECO:0007669"/>
    <property type="project" value="TreeGrafter"/>
</dbReference>
<comment type="function">
    <text evidence="3">Plays a central role in 2-thiolation of mcm(5)S(2)U at tRNA wobble positions of tRNA(Lys), tRNA(Glu) and tRNA(Gln). May act by forming a heterodimer with NCS6 that ligates sulfur from thiocarboxylated URM1 onto the uridine of tRNAs at wobble position. Prior mcm(5) tRNA modification by the elongator complex is required for 2-thiolation. May also be involved in protein urmylation.</text>
</comment>
<dbReference type="GO" id="GO:0002143">
    <property type="term" value="P:tRNA wobble position uridine thiolation"/>
    <property type="evidence" value="ECO:0007669"/>
    <property type="project" value="TreeGrafter"/>
</dbReference>
<proteinExistence type="inferred from homology"/>
<dbReference type="GO" id="GO:0016779">
    <property type="term" value="F:nucleotidyltransferase activity"/>
    <property type="evidence" value="ECO:0007669"/>
    <property type="project" value="UniProtKB-UniRule"/>
</dbReference>
<dbReference type="SUPFAM" id="SSF52402">
    <property type="entry name" value="Adenine nucleotide alpha hydrolases-like"/>
    <property type="match status" value="1"/>
</dbReference>
<protein>
    <recommendedName>
        <fullName evidence="3">Cytoplasmic tRNA 2-thiolation protein 2</fullName>
    </recommendedName>
</protein>
<dbReference type="Pfam" id="PF10288">
    <property type="entry name" value="CTU2"/>
    <property type="match status" value="1"/>
</dbReference>
<keyword evidence="5" id="KW-1185">Reference proteome</keyword>
<evidence type="ECO:0000313" key="5">
    <source>
        <dbReference type="Proteomes" id="UP000799441"/>
    </source>
</evidence>
<dbReference type="InterPro" id="IPR014729">
    <property type="entry name" value="Rossmann-like_a/b/a_fold"/>
</dbReference>
<organism evidence="4 5">
    <name type="scientific">Polychaeton citri CBS 116435</name>
    <dbReference type="NCBI Taxonomy" id="1314669"/>
    <lineage>
        <taxon>Eukaryota</taxon>
        <taxon>Fungi</taxon>
        <taxon>Dikarya</taxon>
        <taxon>Ascomycota</taxon>
        <taxon>Pezizomycotina</taxon>
        <taxon>Dothideomycetes</taxon>
        <taxon>Dothideomycetidae</taxon>
        <taxon>Capnodiales</taxon>
        <taxon>Capnodiaceae</taxon>
        <taxon>Polychaeton</taxon>
    </lineage>
</organism>
<dbReference type="GO" id="GO:0032447">
    <property type="term" value="P:protein urmylation"/>
    <property type="evidence" value="ECO:0007669"/>
    <property type="project" value="UniProtKB-UniRule"/>
</dbReference>
<evidence type="ECO:0000256" key="3">
    <source>
        <dbReference type="HAMAP-Rule" id="MF_03054"/>
    </source>
</evidence>
<dbReference type="Proteomes" id="UP000799441">
    <property type="component" value="Unassembled WGS sequence"/>
</dbReference>
<keyword evidence="1 3" id="KW-0963">Cytoplasm</keyword>
<dbReference type="InterPro" id="IPR019407">
    <property type="entry name" value="CTU2"/>
</dbReference>
<evidence type="ECO:0000313" key="4">
    <source>
        <dbReference type="EMBL" id="KAF2718874.1"/>
    </source>
</evidence>
<dbReference type="OrthoDB" id="25129at2759"/>
<dbReference type="Gene3D" id="3.40.50.620">
    <property type="entry name" value="HUPs"/>
    <property type="match status" value="1"/>
</dbReference>
<evidence type="ECO:0000256" key="2">
    <source>
        <dbReference type="ARBA" id="ARBA00022694"/>
    </source>
</evidence>
<comment type="pathway">
    <text evidence="3">tRNA modification; 5-methoxycarbonylmethyl-2-thiouridine-tRNA biosynthesis.</text>
</comment>
<dbReference type="EMBL" id="MU003818">
    <property type="protein sequence ID" value="KAF2718874.1"/>
    <property type="molecule type" value="Genomic_DNA"/>
</dbReference>
<dbReference type="AlphaFoldDB" id="A0A9P4ULT9"/>
<comment type="subcellular location">
    <subcellularLocation>
        <location evidence="3">Cytoplasm</location>
    </subcellularLocation>
</comment>
<evidence type="ECO:0000256" key="1">
    <source>
        <dbReference type="ARBA" id="ARBA00022490"/>
    </source>
</evidence>
<name>A0A9P4ULT9_9PEZI</name>